<accession>A0A6A4HD73</accession>
<evidence type="ECO:0000313" key="2">
    <source>
        <dbReference type="Proteomes" id="UP000799118"/>
    </source>
</evidence>
<keyword evidence="2" id="KW-1185">Reference proteome</keyword>
<gene>
    <name evidence="1" type="ORF">BT96DRAFT_997518</name>
</gene>
<dbReference type="AlphaFoldDB" id="A0A6A4HD73"/>
<dbReference type="EMBL" id="ML769528">
    <property type="protein sequence ID" value="KAE9395598.1"/>
    <property type="molecule type" value="Genomic_DNA"/>
</dbReference>
<organism evidence="1 2">
    <name type="scientific">Gymnopus androsaceus JB14</name>
    <dbReference type="NCBI Taxonomy" id="1447944"/>
    <lineage>
        <taxon>Eukaryota</taxon>
        <taxon>Fungi</taxon>
        <taxon>Dikarya</taxon>
        <taxon>Basidiomycota</taxon>
        <taxon>Agaricomycotina</taxon>
        <taxon>Agaricomycetes</taxon>
        <taxon>Agaricomycetidae</taxon>
        <taxon>Agaricales</taxon>
        <taxon>Marasmiineae</taxon>
        <taxon>Omphalotaceae</taxon>
        <taxon>Gymnopus</taxon>
    </lineage>
</organism>
<name>A0A6A4HD73_9AGAR</name>
<dbReference type="Proteomes" id="UP000799118">
    <property type="component" value="Unassembled WGS sequence"/>
</dbReference>
<evidence type="ECO:0000313" key="1">
    <source>
        <dbReference type="EMBL" id="KAE9395598.1"/>
    </source>
</evidence>
<proteinExistence type="predicted"/>
<sequence length="92" mass="10163">MPLGQPALLSDVASSDMAKTIVQVKAGKTFLEGRLVAELNAGAVIGMHVGVAPQWRDWWNYSWSASVPDIRRVNQARNRTSDHLGLDAQFWT</sequence>
<reference evidence="1" key="1">
    <citation type="journal article" date="2019" name="Environ. Microbiol.">
        <title>Fungal ecological strategies reflected in gene transcription - a case study of two litter decomposers.</title>
        <authorList>
            <person name="Barbi F."/>
            <person name="Kohler A."/>
            <person name="Barry K."/>
            <person name="Baskaran P."/>
            <person name="Daum C."/>
            <person name="Fauchery L."/>
            <person name="Ihrmark K."/>
            <person name="Kuo A."/>
            <person name="LaButti K."/>
            <person name="Lipzen A."/>
            <person name="Morin E."/>
            <person name="Grigoriev I.V."/>
            <person name="Henrissat B."/>
            <person name="Lindahl B."/>
            <person name="Martin F."/>
        </authorList>
    </citation>
    <scope>NUCLEOTIDE SEQUENCE</scope>
    <source>
        <strain evidence="1">JB14</strain>
    </source>
</reference>
<protein>
    <submittedName>
        <fullName evidence="1">Uncharacterized protein</fullName>
    </submittedName>
</protein>